<accession>A0A0S2K8M3</accession>
<dbReference type="STRING" id="161398.PP2015_3902"/>
<reference evidence="2" key="1">
    <citation type="submission" date="2015-11" db="EMBL/GenBank/DDBJ databases">
        <authorList>
            <person name="Kim K.M."/>
        </authorList>
    </citation>
    <scope>NUCLEOTIDE SEQUENCE [LARGE SCALE GENOMIC DNA]</scope>
    <source>
        <strain evidence="2">KCTC 12086</strain>
    </source>
</reference>
<evidence type="ECO:0000313" key="2">
    <source>
        <dbReference type="Proteomes" id="UP000061457"/>
    </source>
</evidence>
<proteinExistence type="predicted"/>
<name>A0A0S2K8M3_9GAMM</name>
<dbReference type="RefSeq" id="WP_157599122.1">
    <property type="nucleotide sequence ID" value="NZ_CP013188.1"/>
</dbReference>
<sequence length="56" mass="5992">MKLSLKKKNLKTLKQPLANKQLGAAATPQIGGGAKPIDDDTFTHPFICTSFVGFTC</sequence>
<dbReference type="Proteomes" id="UP000061457">
    <property type="component" value="Chromosome II"/>
</dbReference>
<dbReference type="KEGG" id="pphe:PP2015_3902"/>
<gene>
    <name evidence="1" type="ORF">PP2015_3902</name>
</gene>
<keyword evidence="2" id="KW-1185">Reference proteome</keyword>
<dbReference type="PATRIC" id="fig|161398.10.peg.3994"/>
<evidence type="ECO:0000313" key="1">
    <source>
        <dbReference type="EMBL" id="ALO44371.1"/>
    </source>
</evidence>
<organism evidence="1 2">
    <name type="scientific">Pseudoalteromonas phenolica</name>
    <dbReference type="NCBI Taxonomy" id="161398"/>
    <lineage>
        <taxon>Bacteria</taxon>
        <taxon>Pseudomonadati</taxon>
        <taxon>Pseudomonadota</taxon>
        <taxon>Gammaproteobacteria</taxon>
        <taxon>Alteromonadales</taxon>
        <taxon>Pseudoalteromonadaceae</taxon>
        <taxon>Pseudoalteromonas</taxon>
    </lineage>
</organism>
<dbReference type="AlphaFoldDB" id="A0A0S2K8M3"/>
<dbReference type="OrthoDB" id="9768329at2"/>
<dbReference type="EMBL" id="CP013188">
    <property type="protein sequence ID" value="ALO44371.1"/>
    <property type="molecule type" value="Genomic_DNA"/>
</dbReference>
<protein>
    <submittedName>
        <fullName evidence="1">Uncharacterized protein</fullName>
    </submittedName>
</protein>